<dbReference type="EMBL" id="GBXM01077747">
    <property type="protein sequence ID" value="JAH30830.1"/>
    <property type="molecule type" value="Transcribed_RNA"/>
</dbReference>
<protein>
    <submittedName>
        <fullName evidence="1">Uncharacterized protein</fullName>
    </submittedName>
</protein>
<sequence>MYRDSLWSLRLNSEGLNVLPSALTH</sequence>
<name>A0A0E9RR32_ANGAN</name>
<proteinExistence type="predicted"/>
<accession>A0A0E9RR32</accession>
<evidence type="ECO:0000313" key="1">
    <source>
        <dbReference type="EMBL" id="JAH30830.1"/>
    </source>
</evidence>
<reference evidence="1" key="1">
    <citation type="submission" date="2014-11" db="EMBL/GenBank/DDBJ databases">
        <authorList>
            <person name="Amaro Gonzalez C."/>
        </authorList>
    </citation>
    <scope>NUCLEOTIDE SEQUENCE</scope>
</reference>
<dbReference type="AlphaFoldDB" id="A0A0E9RR32"/>
<organism evidence="1">
    <name type="scientific">Anguilla anguilla</name>
    <name type="common">European freshwater eel</name>
    <name type="synonym">Muraena anguilla</name>
    <dbReference type="NCBI Taxonomy" id="7936"/>
    <lineage>
        <taxon>Eukaryota</taxon>
        <taxon>Metazoa</taxon>
        <taxon>Chordata</taxon>
        <taxon>Craniata</taxon>
        <taxon>Vertebrata</taxon>
        <taxon>Euteleostomi</taxon>
        <taxon>Actinopterygii</taxon>
        <taxon>Neopterygii</taxon>
        <taxon>Teleostei</taxon>
        <taxon>Anguilliformes</taxon>
        <taxon>Anguillidae</taxon>
        <taxon>Anguilla</taxon>
    </lineage>
</organism>
<reference evidence="1" key="2">
    <citation type="journal article" date="2015" name="Fish Shellfish Immunol.">
        <title>Early steps in the European eel (Anguilla anguilla)-Vibrio vulnificus interaction in the gills: Role of the RtxA13 toxin.</title>
        <authorList>
            <person name="Callol A."/>
            <person name="Pajuelo D."/>
            <person name="Ebbesson L."/>
            <person name="Teles M."/>
            <person name="MacKenzie S."/>
            <person name="Amaro C."/>
        </authorList>
    </citation>
    <scope>NUCLEOTIDE SEQUENCE</scope>
</reference>
<dbReference type="EMBL" id="GBXM01079341">
    <property type="protein sequence ID" value="JAH29236.1"/>
    <property type="molecule type" value="Transcribed_RNA"/>
</dbReference>